<sequence length="108" mass="11684">MDNVAPRLNGIAQVVYGNQNWSTSVEGTTPNILEVRDWPLVAGRAFTMDDVRGATTVCMLGQTVIDNLFGSINPVGQVVRIKNIPFTVVGVLDRKGQSPIGQDQDDTI</sequence>
<dbReference type="PANTHER" id="PTHR30572:SF4">
    <property type="entry name" value="ABC TRANSPORTER PERMEASE YTRF"/>
    <property type="match status" value="1"/>
</dbReference>
<accession>A0A0F3GWW8</accession>
<evidence type="ECO:0000259" key="1">
    <source>
        <dbReference type="Pfam" id="PF12704"/>
    </source>
</evidence>
<dbReference type="InterPro" id="IPR025857">
    <property type="entry name" value="MacB_PCD"/>
</dbReference>
<dbReference type="Pfam" id="PF12704">
    <property type="entry name" value="MacB_PCD"/>
    <property type="match status" value="1"/>
</dbReference>
<dbReference type="PANTHER" id="PTHR30572">
    <property type="entry name" value="MEMBRANE COMPONENT OF TRANSPORTER-RELATED"/>
    <property type="match status" value="1"/>
</dbReference>
<evidence type="ECO:0000313" key="2">
    <source>
        <dbReference type="EMBL" id="KJU86464.1"/>
    </source>
</evidence>
<dbReference type="InterPro" id="IPR050250">
    <property type="entry name" value="Macrolide_Exporter_MacB"/>
</dbReference>
<reference evidence="2 3" key="1">
    <citation type="submission" date="2015-02" db="EMBL/GenBank/DDBJ databases">
        <title>Single-cell genomics of uncultivated deep-branching MTB reveals a conserved set of magnetosome genes.</title>
        <authorList>
            <person name="Kolinko S."/>
            <person name="Richter M."/>
            <person name="Glockner F.O."/>
            <person name="Brachmann A."/>
            <person name="Schuler D."/>
        </authorList>
    </citation>
    <scope>NUCLEOTIDE SEQUENCE [LARGE SCALE GENOMIC DNA]</scope>
    <source>
        <strain evidence="2">TM-1</strain>
    </source>
</reference>
<dbReference type="GO" id="GO:0022857">
    <property type="term" value="F:transmembrane transporter activity"/>
    <property type="evidence" value="ECO:0007669"/>
    <property type="project" value="TreeGrafter"/>
</dbReference>
<evidence type="ECO:0000313" key="3">
    <source>
        <dbReference type="Proteomes" id="UP000033423"/>
    </source>
</evidence>
<keyword evidence="3" id="KW-1185">Reference proteome</keyword>
<gene>
    <name evidence="2" type="ORF">MBAV_001342</name>
</gene>
<protein>
    <recommendedName>
        <fullName evidence="1">MacB-like periplasmic core domain-containing protein</fullName>
    </recommendedName>
</protein>
<dbReference type="AlphaFoldDB" id="A0A0F3GWW8"/>
<name>A0A0F3GWW8_9BACT</name>
<dbReference type="EMBL" id="LACI01000579">
    <property type="protein sequence ID" value="KJU86464.1"/>
    <property type="molecule type" value="Genomic_DNA"/>
</dbReference>
<dbReference type="GO" id="GO:0005886">
    <property type="term" value="C:plasma membrane"/>
    <property type="evidence" value="ECO:0007669"/>
    <property type="project" value="TreeGrafter"/>
</dbReference>
<feature type="domain" description="MacB-like periplasmic core" evidence="1">
    <location>
        <begin position="3"/>
        <end position="105"/>
    </location>
</feature>
<organism evidence="2 3">
    <name type="scientific">Candidatus Magnetobacterium bavaricum</name>
    <dbReference type="NCBI Taxonomy" id="29290"/>
    <lineage>
        <taxon>Bacteria</taxon>
        <taxon>Pseudomonadati</taxon>
        <taxon>Nitrospirota</taxon>
        <taxon>Thermodesulfovibrionia</taxon>
        <taxon>Thermodesulfovibrionales</taxon>
        <taxon>Candidatus Magnetobacteriaceae</taxon>
        <taxon>Candidatus Magnetobacterium</taxon>
    </lineage>
</organism>
<proteinExistence type="predicted"/>
<dbReference type="Proteomes" id="UP000033423">
    <property type="component" value="Unassembled WGS sequence"/>
</dbReference>
<feature type="non-terminal residue" evidence="2">
    <location>
        <position position="108"/>
    </location>
</feature>
<comment type="caution">
    <text evidence="2">The sequence shown here is derived from an EMBL/GenBank/DDBJ whole genome shotgun (WGS) entry which is preliminary data.</text>
</comment>